<reference evidence="3 4" key="1">
    <citation type="journal article" date="2018" name="Front. Microbiol.">
        <title>Genome-Wide Analysis of Corynespora cassiicola Leaf Fall Disease Putative Effectors.</title>
        <authorList>
            <person name="Lopez D."/>
            <person name="Ribeiro S."/>
            <person name="Label P."/>
            <person name="Fumanal B."/>
            <person name="Venisse J.S."/>
            <person name="Kohler A."/>
            <person name="de Oliveira R.R."/>
            <person name="Labutti K."/>
            <person name="Lipzen A."/>
            <person name="Lail K."/>
            <person name="Bauer D."/>
            <person name="Ohm R.A."/>
            <person name="Barry K.W."/>
            <person name="Spatafora J."/>
            <person name="Grigoriev I.V."/>
            <person name="Martin F.M."/>
            <person name="Pujade-Renaud V."/>
        </authorList>
    </citation>
    <scope>NUCLEOTIDE SEQUENCE [LARGE SCALE GENOMIC DNA]</scope>
    <source>
        <strain evidence="3 4">Philippines</strain>
    </source>
</reference>
<feature type="compositionally biased region" description="Polar residues" evidence="2">
    <location>
        <begin position="123"/>
        <end position="132"/>
    </location>
</feature>
<sequence>MAQEASEEAIATLLGLGLDGLTREDAAQLLKVSDFDVGNAANKYFDKNGDIVALRALWEHDYSNMRWDGSAFGADRYGQADSHDANIPTFNIECAPDIDDYPTSGIPSGAPSRPPSRTSQRSFANTPQQSVEHAQESGVIGGSKPFFGPATRDYYEDNNWALVPTTSSAEVIPDPDADNRKREEKAPATIKPLATDDYLPALITILHAIPLYRNAFLAPSITQGDYWMGDEWWKGSALPPARTMETSDMETIRDLELVHETQRLMGFLDKTDRAYGSVATLLELDAMKEPKLPVDDQDQYDLVLRFLLNWGIIYNKLVPDLELNGVLRSSFIANNEEKESYKLDINVFHEDAPSERTLYDLLDDLLFFNVGGSAHIMNISNVLILKLSSMKMDATGLNCKIPATFYADRYLYENKQAVDNMLSEMKICKEEIETLDNRLDKLKWHKPRQHPVAERLDALQMLKTSLRAFQPMHRSVEEDAKNAETLARLQNTITAIERKIATLEDEKKKAQETLDRISNRFKAPLDAPAEDTMDVTNESASDGQYAHPYQLCGVSTDPKVVYVLQSDTRSEKPSPREWWCIRYETGYPSKVSSERVALDEVLRAASSGYKSAILIYANDAATSVPPAPLSSALQNFVKRDNLTFLKELQEAQSQNEWTTEPGTGVAQGDWAGDYGDGWNNEDQWNSMSAKQFHDQADSTLSSTTLTPNTEIGDDGAAMEMQEVNGGISAWAGVSSSASSDTVGADAMDIVEIDDPRPGAPPATVDLRDVEMGGAGATNGREEPRVQHIEVVEKKGP</sequence>
<accession>A0A2T2P0R3</accession>
<evidence type="ECO:0000256" key="2">
    <source>
        <dbReference type="SAM" id="MobiDB-lite"/>
    </source>
</evidence>
<dbReference type="GO" id="GO:0005829">
    <property type="term" value="C:cytosol"/>
    <property type="evidence" value="ECO:0007669"/>
    <property type="project" value="TreeGrafter"/>
</dbReference>
<organism evidence="3 4">
    <name type="scientific">Corynespora cassiicola Philippines</name>
    <dbReference type="NCBI Taxonomy" id="1448308"/>
    <lineage>
        <taxon>Eukaryota</taxon>
        <taxon>Fungi</taxon>
        <taxon>Dikarya</taxon>
        <taxon>Ascomycota</taxon>
        <taxon>Pezizomycotina</taxon>
        <taxon>Dothideomycetes</taxon>
        <taxon>Pleosporomycetidae</taxon>
        <taxon>Pleosporales</taxon>
        <taxon>Corynesporascaceae</taxon>
        <taxon>Corynespora</taxon>
    </lineage>
</organism>
<dbReference type="OrthoDB" id="4489171at2759"/>
<proteinExistence type="predicted"/>
<protein>
    <recommendedName>
        <fullName evidence="5">UBA domain-containing protein</fullName>
    </recommendedName>
</protein>
<dbReference type="EMBL" id="KZ678131">
    <property type="protein sequence ID" value="PSN70938.1"/>
    <property type="molecule type" value="Genomic_DNA"/>
</dbReference>
<evidence type="ECO:0000313" key="4">
    <source>
        <dbReference type="Proteomes" id="UP000240883"/>
    </source>
</evidence>
<evidence type="ECO:0008006" key="5">
    <source>
        <dbReference type="Google" id="ProtNLM"/>
    </source>
</evidence>
<name>A0A2T2P0R3_CORCC</name>
<keyword evidence="1" id="KW-0175">Coiled coil</keyword>
<feature type="coiled-coil region" evidence="1">
    <location>
        <begin position="486"/>
        <end position="520"/>
    </location>
</feature>
<feature type="region of interest" description="Disordered" evidence="2">
    <location>
        <begin position="98"/>
        <end position="142"/>
    </location>
</feature>
<dbReference type="InterPro" id="IPR055335">
    <property type="entry name" value="Ucp6/RUP1"/>
</dbReference>
<gene>
    <name evidence="3" type="ORF">BS50DRAFT_570359</name>
</gene>
<dbReference type="PANTHER" id="PTHR39597:SF1">
    <property type="entry name" value="UBA DOMAIN-CONTAINING PROTEIN RUP1"/>
    <property type="match status" value="1"/>
</dbReference>
<dbReference type="GO" id="GO:0016579">
    <property type="term" value="P:protein deubiquitination"/>
    <property type="evidence" value="ECO:0007669"/>
    <property type="project" value="TreeGrafter"/>
</dbReference>
<evidence type="ECO:0000256" key="1">
    <source>
        <dbReference type="SAM" id="Coils"/>
    </source>
</evidence>
<keyword evidence="4" id="KW-1185">Reference proteome</keyword>
<dbReference type="GO" id="GO:0005634">
    <property type="term" value="C:nucleus"/>
    <property type="evidence" value="ECO:0007669"/>
    <property type="project" value="TreeGrafter"/>
</dbReference>
<dbReference type="STRING" id="1448308.A0A2T2P0R3"/>
<feature type="region of interest" description="Disordered" evidence="2">
    <location>
        <begin position="653"/>
        <end position="683"/>
    </location>
</feature>
<evidence type="ECO:0000313" key="3">
    <source>
        <dbReference type="EMBL" id="PSN70938.1"/>
    </source>
</evidence>
<dbReference type="Proteomes" id="UP000240883">
    <property type="component" value="Unassembled WGS sequence"/>
</dbReference>
<dbReference type="AlphaFoldDB" id="A0A2T2P0R3"/>
<feature type="coiled-coil region" evidence="1">
    <location>
        <begin position="418"/>
        <end position="445"/>
    </location>
</feature>
<dbReference type="PANTHER" id="PTHR39597">
    <property type="entry name" value="UBA DOMAIN-CONTAINING PROTEIN RUP1"/>
    <property type="match status" value="1"/>
</dbReference>